<organism evidence="1 2">
    <name type="scientific">Rhizobium loti</name>
    <name type="common">Mesorhizobium loti</name>
    <dbReference type="NCBI Taxonomy" id="381"/>
    <lineage>
        <taxon>Bacteria</taxon>
        <taxon>Pseudomonadati</taxon>
        <taxon>Pseudomonadota</taxon>
        <taxon>Alphaproteobacteria</taxon>
        <taxon>Hyphomicrobiales</taxon>
        <taxon>Phyllobacteriaceae</taxon>
        <taxon>Mesorhizobium</taxon>
    </lineage>
</organism>
<evidence type="ECO:0000313" key="2">
    <source>
        <dbReference type="Proteomes" id="UP000053176"/>
    </source>
</evidence>
<reference evidence="1 2" key="1">
    <citation type="submission" date="2015-12" db="EMBL/GenBank/DDBJ databases">
        <title>Draft genome sequence of Mesorhizobium sp. UFLA 01-765, a multitolerant efficient symbiont and plant-growth promoting strain isolated from Zn-mining soil using Leucaena leucocephala as a trap plant.</title>
        <authorList>
            <person name="Rangel W.M."/>
            <person name="Thijs S."/>
            <person name="Longatti S.M."/>
            <person name="Moreira F.M."/>
            <person name="Weyens N."/>
            <person name="Vangronsveld J."/>
            <person name="Van Hamme J.D."/>
            <person name="Bottos E.M."/>
            <person name="Rineau F."/>
        </authorList>
    </citation>
    <scope>NUCLEOTIDE SEQUENCE [LARGE SCALE GENOMIC DNA]</scope>
    <source>
        <strain evidence="1 2">UFLA 01-765</strain>
    </source>
</reference>
<dbReference type="EMBL" id="LPWA01000164">
    <property type="protein sequence ID" value="KUM23451.1"/>
    <property type="molecule type" value="Genomic_DNA"/>
</dbReference>
<accession>A0A124GFF3</accession>
<sequence>MSRSAESIIAEAEDLLRTAKFGLEDMVSRPGRAKTGLRNAVIFGRNATWALQNLRSVIIEFDAWYQPKQEEMKADALMRFFHDLRTSIEKKASTPTTTSAYISSFSSSDIERFKPSPPGATGFFIGDQNGVQVGSCHFLTAAKRSTTSSCRPILEV</sequence>
<proteinExistence type="predicted"/>
<dbReference type="AlphaFoldDB" id="A0A124GFF3"/>
<comment type="caution">
    <text evidence="1">The sequence shown here is derived from an EMBL/GenBank/DDBJ whole genome shotgun (WGS) entry which is preliminary data.</text>
</comment>
<protein>
    <submittedName>
        <fullName evidence="1">Uncharacterized protein</fullName>
    </submittedName>
</protein>
<dbReference type="Proteomes" id="UP000053176">
    <property type="component" value="Unassembled WGS sequence"/>
</dbReference>
<name>A0A124GFF3_RHILI</name>
<evidence type="ECO:0000313" key="1">
    <source>
        <dbReference type="EMBL" id="KUM23451.1"/>
    </source>
</evidence>
<gene>
    <name evidence="1" type="ORF">AU467_08775</name>
</gene>